<organism evidence="2 3">
    <name type="scientific">Planobispora rosea</name>
    <dbReference type="NCBI Taxonomy" id="35762"/>
    <lineage>
        <taxon>Bacteria</taxon>
        <taxon>Bacillati</taxon>
        <taxon>Actinomycetota</taxon>
        <taxon>Actinomycetes</taxon>
        <taxon>Streptosporangiales</taxon>
        <taxon>Streptosporangiaceae</taxon>
        <taxon>Planobispora</taxon>
    </lineage>
</organism>
<feature type="transmembrane region" description="Helical" evidence="1">
    <location>
        <begin position="38"/>
        <end position="60"/>
    </location>
</feature>
<protein>
    <recommendedName>
        <fullName evidence="4">Prepilin-type N-terminal cleavage/methylation domain-containing protein</fullName>
    </recommendedName>
</protein>
<accession>A0A8J3S178</accession>
<proteinExistence type="predicted"/>
<sequence length="250" mass="27064">MSGPTHPRAARRLSPPDRLRAARAVRATGDAGVSLIEVLVTMGIMSVLMAIFTAGIVQVYRVVGSTESLATAQEQMHVAFQRLDREIRYASWIGEPGTDGDYWYVEFAYAELPDKDATTLTKKCGQLRLDLGRGVLQLLRWTPGSPSGPEASRETLASHIATDVLRSATATAEEKAENVPFERILAGSEADDAEAVGADFVPDFQRLRIHLTAEVGDGDKAGSTELDATFTALNTSRNTELDNTCEEGRP</sequence>
<gene>
    <name evidence="2" type="ORF">Pro02_02010</name>
</gene>
<dbReference type="EMBL" id="BOOI01000001">
    <property type="protein sequence ID" value="GIH81793.1"/>
    <property type="molecule type" value="Genomic_DNA"/>
</dbReference>
<dbReference type="PROSITE" id="PS00409">
    <property type="entry name" value="PROKAR_NTER_METHYL"/>
    <property type="match status" value="1"/>
</dbReference>
<keyword evidence="1" id="KW-1133">Transmembrane helix</keyword>
<keyword evidence="1" id="KW-0472">Membrane</keyword>
<evidence type="ECO:0000313" key="3">
    <source>
        <dbReference type="Proteomes" id="UP000655044"/>
    </source>
</evidence>
<evidence type="ECO:0000313" key="2">
    <source>
        <dbReference type="EMBL" id="GIH81793.1"/>
    </source>
</evidence>
<dbReference type="RefSeq" id="WP_068928154.1">
    <property type="nucleotide sequence ID" value="NZ_BMQP01000017.1"/>
</dbReference>
<evidence type="ECO:0000256" key="1">
    <source>
        <dbReference type="SAM" id="Phobius"/>
    </source>
</evidence>
<dbReference type="AlphaFoldDB" id="A0A8J3S178"/>
<dbReference type="OrthoDB" id="5119659at2"/>
<keyword evidence="3" id="KW-1185">Reference proteome</keyword>
<dbReference type="Proteomes" id="UP000655044">
    <property type="component" value="Unassembled WGS sequence"/>
</dbReference>
<reference evidence="2" key="1">
    <citation type="submission" date="2021-01" db="EMBL/GenBank/DDBJ databases">
        <title>Whole genome shotgun sequence of Planobispora rosea NBRC 15558.</title>
        <authorList>
            <person name="Komaki H."/>
            <person name="Tamura T."/>
        </authorList>
    </citation>
    <scope>NUCLEOTIDE SEQUENCE</scope>
    <source>
        <strain evidence="2">NBRC 15558</strain>
    </source>
</reference>
<dbReference type="InterPro" id="IPR012902">
    <property type="entry name" value="N_methyl_site"/>
</dbReference>
<dbReference type="Pfam" id="PF07963">
    <property type="entry name" value="N_methyl"/>
    <property type="match status" value="1"/>
</dbReference>
<keyword evidence="1" id="KW-0812">Transmembrane</keyword>
<dbReference type="NCBIfam" id="TIGR02532">
    <property type="entry name" value="IV_pilin_GFxxxE"/>
    <property type="match status" value="1"/>
</dbReference>
<evidence type="ECO:0008006" key="4">
    <source>
        <dbReference type="Google" id="ProtNLM"/>
    </source>
</evidence>
<comment type="caution">
    <text evidence="2">The sequence shown here is derived from an EMBL/GenBank/DDBJ whole genome shotgun (WGS) entry which is preliminary data.</text>
</comment>
<name>A0A8J3S178_PLARO</name>